<evidence type="ECO:0000313" key="2">
    <source>
        <dbReference type="Proteomes" id="UP000571084"/>
    </source>
</evidence>
<accession>A0A840RYX0</accession>
<organism evidence="1 2">
    <name type="scientific">Glaciimonas immobilis</name>
    <dbReference type="NCBI Taxonomy" id="728004"/>
    <lineage>
        <taxon>Bacteria</taxon>
        <taxon>Pseudomonadati</taxon>
        <taxon>Pseudomonadota</taxon>
        <taxon>Betaproteobacteria</taxon>
        <taxon>Burkholderiales</taxon>
        <taxon>Oxalobacteraceae</taxon>
        <taxon>Glaciimonas</taxon>
    </lineage>
</organism>
<comment type="caution">
    <text evidence="1">The sequence shown here is derived from an EMBL/GenBank/DDBJ whole genome shotgun (WGS) entry which is preliminary data.</text>
</comment>
<dbReference type="AlphaFoldDB" id="A0A840RYX0"/>
<sequence>MMAELFAQLFVCLGRGEEVRCVIGDFPALSVGSARSSGQKTICFGEAKSLVPNQRNLFLFSISLGIIVRFFTEKKYGGFSPNWR</sequence>
<dbReference type="Proteomes" id="UP000571084">
    <property type="component" value="Unassembled WGS sequence"/>
</dbReference>
<evidence type="ECO:0000313" key="1">
    <source>
        <dbReference type="EMBL" id="MBB5201844.1"/>
    </source>
</evidence>
<gene>
    <name evidence="1" type="ORF">HNR39_003702</name>
</gene>
<proteinExistence type="predicted"/>
<dbReference type="EMBL" id="JACHHQ010000008">
    <property type="protein sequence ID" value="MBB5201844.1"/>
    <property type="molecule type" value="Genomic_DNA"/>
</dbReference>
<keyword evidence="2" id="KW-1185">Reference proteome</keyword>
<reference evidence="1 2" key="1">
    <citation type="submission" date="2020-08" db="EMBL/GenBank/DDBJ databases">
        <title>Genomic Encyclopedia of Type Strains, Phase IV (KMG-IV): sequencing the most valuable type-strain genomes for metagenomic binning, comparative biology and taxonomic classification.</title>
        <authorList>
            <person name="Goeker M."/>
        </authorList>
    </citation>
    <scope>NUCLEOTIDE SEQUENCE [LARGE SCALE GENOMIC DNA]</scope>
    <source>
        <strain evidence="1 2">DSM 23240</strain>
    </source>
</reference>
<name>A0A840RYX0_9BURK</name>
<protein>
    <submittedName>
        <fullName evidence="1">Uncharacterized protein</fullName>
    </submittedName>
</protein>